<evidence type="ECO:0000313" key="2">
    <source>
        <dbReference type="Proteomes" id="UP000197468"/>
    </source>
</evidence>
<name>A0A246JN85_9BURK</name>
<proteinExistence type="predicted"/>
<dbReference type="OrthoDB" id="9155022at2"/>
<evidence type="ECO:0000313" key="1">
    <source>
        <dbReference type="EMBL" id="OWQ93639.1"/>
    </source>
</evidence>
<comment type="caution">
    <text evidence="1">The sequence shown here is derived from an EMBL/GenBank/DDBJ whole genome shotgun (WGS) entry which is preliminary data.</text>
</comment>
<gene>
    <name evidence="1" type="ORF">CDN99_04055</name>
</gene>
<dbReference type="RefSeq" id="WP_088382784.1">
    <property type="nucleotide sequence ID" value="NZ_NIOF01000001.1"/>
</dbReference>
<dbReference type="Proteomes" id="UP000197468">
    <property type="component" value="Unassembled WGS sequence"/>
</dbReference>
<reference evidence="1 2" key="1">
    <citation type="journal article" date="2008" name="Int. J. Syst. Evol. Microbiol.">
        <title>Description of Roseateles aquatilis sp. nov. and Roseateles terrae sp. nov., in the class Betaproteobacteria, and emended description of the genus Roseateles.</title>
        <authorList>
            <person name="Gomila M."/>
            <person name="Bowien B."/>
            <person name="Falsen E."/>
            <person name="Moore E.R."/>
            <person name="Lalucat J."/>
        </authorList>
    </citation>
    <scope>NUCLEOTIDE SEQUENCE [LARGE SCALE GENOMIC DNA]</scope>
    <source>
        <strain evidence="1 2">CCUG 48205</strain>
    </source>
</reference>
<organism evidence="1 2">
    <name type="scientific">Roseateles aquatilis</name>
    <dbReference type="NCBI Taxonomy" id="431061"/>
    <lineage>
        <taxon>Bacteria</taxon>
        <taxon>Pseudomonadati</taxon>
        <taxon>Pseudomonadota</taxon>
        <taxon>Betaproteobacteria</taxon>
        <taxon>Burkholderiales</taxon>
        <taxon>Sphaerotilaceae</taxon>
        <taxon>Roseateles</taxon>
    </lineage>
</organism>
<evidence type="ECO:0008006" key="3">
    <source>
        <dbReference type="Google" id="ProtNLM"/>
    </source>
</evidence>
<dbReference type="AlphaFoldDB" id="A0A246JN85"/>
<dbReference type="EMBL" id="NIOF01000001">
    <property type="protein sequence ID" value="OWQ93639.1"/>
    <property type="molecule type" value="Genomic_DNA"/>
</dbReference>
<accession>A0A246JN85</accession>
<keyword evidence="2" id="KW-1185">Reference proteome</keyword>
<sequence>MVTRYLPPRAKPQAPDPLDFGRAMSQHGVLARLGQQLALSQRHLATVSVALPGAMKRFVQAGTLDEQGWTIVADNAAIAAKLRHLQPTLLRLLREEGLLQEGELRIRVRQS</sequence>
<protein>
    <recommendedName>
        <fullName evidence="3">DUF721 domain-containing protein</fullName>
    </recommendedName>
</protein>